<keyword evidence="5" id="KW-1003">Cell membrane</keyword>
<dbReference type="PANTHER" id="PTHR12826:SF15">
    <property type="entry name" value="RIBONUCLEASE Y"/>
    <property type="match status" value="1"/>
</dbReference>
<dbReference type="Proteomes" id="UP000268084">
    <property type="component" value="Chromosome"/>
</dbReference>
<evidence type="ECO:0000256" key="5">
    <source>
        <dbReference type="HAMAP-Rule" id="MF_00335"/>
    </source>
</evidence>
<keyword evidence="10" id="KW-1185">Reference proteome</keyword>
<keyword evidence="4 5" id="KW-0694">RNA-binding</keyword>
<dbReference type="EC" id="3.1.-.-" evidence="5 6"/>
<keyword evidence="5" id="KW-0812">Transmembrane</keyword>
<dbReference type="InterPro" id="IPR004087">
    <property type="entry name" value="KH_dom"/>
</dbReference>
<dbReference type="GO" id="GO:0016787">
    <property type="term" value="F:hydrolase activity"/>
    <property type="evidence" value="ECO:0007669"/>
    <property type="project" value="UniProtKB-KW"/>
</dbReference>
<dbReference type="GO" id="GO:0004521">
    <property type="term" value="F:RNA endonuclease activity"/>
    <property type="evidence" value="ECO:0007669"/>
    <property type="project" value="UniProtKB-UniRule"/>
</dbReference>
<dbReference type="InterPro" id="IPR006675">
    <property type="entry name" value="HDIG_dom"/>
</dbReference>
<organism evidence="9 10">
    <name type="scientific">Nakamurella antarctica</name>
    <dbReference type="NCBI Taxonomy" id="1902245"/>
    <lineage>
        <taxon>Bacteria</taxon>
        <taxon>Bacillati</taxon>
        <taxon>Actinomycetota</taxon>
        <taxon>Actinomycetes</taxon>
        <taxon>Nakamurellales</taxon>
        <taxon>Nakamurellaceae</taxon>
        <taxon>Nakamurella</taxon>
    </lineage>
</organism>
<dbReference type="SMART" id="SM00471">
    <property type="entry name" value="HDc"/>
    <property type="match status" value="1"/>
</dbReference>
<feature type="transmembrane region" description="Helical" evidence="5">
    <location>
        <begin position="6"/>
        <end position="25"/>
    </location>
</feature>
<sequence length="615" mass="67618">MDNPVLIILEVLVVVLLAVLIYTQFRRRPEQQSQAPVLNDEFARQMMAQITAAQTKHTGSMPSPAELEQAKKEAAELRRQAALDADKARAAATAAAEELRAAAVAQAEAIRSTARDEVSRERKEIRVELDQIRQRAQDEGLRAAELASVALKADRADLLAAQQAFTESSAQLARDLRAFDSERAASVAARAEVDAGRTALEVRQEALHRDAAALQLREAELADQASVVTARAVEHERELERIGGLTVDEAKNQLLTKVEVQVRREAAIMTRRIEAEAEATAKQKARVIVADAVQKVASDQTSQSVVSVVHLPAEEVKGRIIGREGRNIRTFETVTGVNVIIDDTPEAVLLSCFDPVRREVGRVTLMMLIEDGRIHPHRIEEAYERAQDEVEALCHRAAEDAMVEVGIAEVHPELMKLLGHLKYRTSYGQNVLGHMVETGHIARGIAYEMGIDPAIVVRGAFLHDIGKALTHEARGSHAIVGAELARRYGESEEVAHCIEAHHDEVSPSTIEAVLTQASDSCSGGRPGARRESLESYVQRMERIEAIASAKNGVEKVFAMQAGRELRVMVKPDVVDDIEAHMIAREVAKQIEEELTYPGQVRVTVIRESRATEIAR</sequence>
<reference evidence="9 10" key="1">
    <citation type="submission" date="2018-11" db="EMBL/GenBank/DDBJ databases">
        <authorList>
            <person name="Da X."/>
        </authorList>
    </citation>
    <scope>NUCLEOTIDE SEQUENCE [LARGE SCALE GENOMIC DNA]</scope>
    <source>
        <strain evidence="9 10">S14-144</strain>
    </source>
</reference>
<evidence type="ECO:0000256" key="1">
    <source>
        <dbReference type="ARBA" id="ARBA00022722"/>
    </source>
</evidence>
<comment type="function">
    <text evidence="5">Endoribonuclease that initiates mRNA decay.</text>
</comment>
<keyword evidence="2 5" id="KW-0255">Endonuclease</keyword>
<dbReference type="KEGG" id="nak:EH165_05210"/>
<dbReference type="PROSITE" id="PS50084">
    <property type="entry name" value="KH_TYPE_1"/>
    <property type="match status" value="1"/>
</dbReference>
<dbReference type="InterPro" id="IPR022711">
    <property type="entry name" value="RNase_Y_N"/>
</dbReference>
<dbReference type="InterPro" id="IPR004088">
    <property type="entry name" value="KH_dom_type_1"/>
</dbReference>
<name>A0A3G8ZVD1_9ACTN</name>
<comment type="similarity">
    <text evidence="5">Belongs to the RNase Y family.</text>
</comment>
<dbReference type="SUPFAM" id="SSF109604">
    <property type="entry name" value="HD-domain/PDEase-like"/>
    <property type="match status" value="1"/>
</dbReference>
<gene>
    <name evidence="5 9" type="primary">rny</name>
    <name evidence="9" type="ORF">EH165_05210</name>
</gene>
<feature type="coiled-coil region" evidence="7">
    <location>
        <begin position="67"/>
        <end position="135"/>
    </location>
</feature>
<dbReference type="NCBIfam" id="TIGR00277">
    <property type="entry name" value="HDIG"/>
    <property type="match status" value="1"/>
</dbReference>
<dbReference type="GO" id="GO:0005886">
    <property type="term" value="C:plasma membrane"/>
    <property type="evidence" value="ECO:0007669"/>
    <property type="project" value="UniProtKB-SubCell"/>
</dbReference>
<dbReference type="InterPro" id="IPR003607">
    <property type="entry name" value="HD/PDEase_dom"/>
</dbReference>
<evidence type="ECO:0000256" key="7">
    <source>
        <dbReference type="SAM" id="Coils"/>
    </source>
</evidence>
<dbReference type="SMART" id="SM00322">
    <property type="entry name" value="KH"/>
    <property type="match status" value="1"/>
</dbReference>
<evidence type="ECO:0000259" key="8">
    <source>
        <dbReference type="PROSITE" id="PS51831"/>
    </source>
</evidence>
<dbReference type="CDD" id="cd22431">
    <property type="entry name" value="KH-I_RNaseY"/>
    <property type="match status" value="1"/>
</dbReference>
<keyword evidence="5" id="KW-0472">Membrane</keyword>
<dbReference type="GO" id="GO:0006402">
    <property type="term" value="P:mRNA catabolic process"/>
    <property type="evidence" value="ECO:0007669"/>
    <property type="project" value="UniProtKB-UniRule"/>
</dbReference>
<dbReference type="GO" id="GO:0003723">
    <property type="term" value="F:RNA binding"/>
    <property type="evidence" value="ECO:0007669"/>
    <property type="project" value="UniProtKB-UniRule"/>
</dbReference>
<dbReference type="RefSeq" id="WP_124798326.1">
    <property type="nucleotide sequence ID" value="NZ_CP034170.1"/>
</dbReference>
<dbReference type="HAMAP" id="MF_00335">
    <property type="entry name" value="RNase_Y"/>
    <property type="match status" value="1"/>
</dbReference>
<evidence type="ECO:0000256" key="6">
    <source>
        <dbReference type="NCBIfam" id="TIGR03319"/>
    </source>
</evidence>
<dbReference type="Pfam" id="PF00013">
    <property type="entry name" value="KH_1"/>
    <property type="match status" value="1"/>
</dbReference>
<evidence type="ECO:0000313" key="10">
    <source>
        <dbReference type="Proteomes" id="UP000268084"/>
    </source>
</evidence>
<dbReference type="NCBIfam" id="TIGR03319">
    <property type="entry name" value="RNase_Y"/>
    <property type="match status" value="1"/>
</dbReference>
<dbReference type="CDD" id="cd00077">
    <property type="entry name" value="HDc"/>
    <property type="match status" value="1"/>
</dbReference>
<dbReference type="AlphaFoldDB" id="A0A3G8ZVD1"/>
<protein>
    <recommendedName>
        <fullName evidence="5 6">Ribonuclease Y</fullName>
        <shortName evidence="5">RNase Y</shortName>
        <ecNumber evidence="5 6">3.1.-.-</ecNumber>
    </recommendedName>
</protein>
<keyword evidence="7" id="KW-0175">Coiled coil</keyword>
<dbReference type="InterPro" id="IPR036612">
    <property type="entry name" value="KH_dom_type_1_sf"/>
</dbReference>
<evidence type="ECO:0000256" key="4">
    <source>
        <dbReference type="ARBA" id="ARBA00022884"/>
    </source>
</evidence>
<keyword evidence="5" id="KW-1133">Transmembrane helix</keyword>
<dbReference type="PANTHER" id="PTHR12826">
    <property type="entry name" value="RIBONUCLEASE Y"/>
    <property type="match status" value="1"/>
</dbReference>
<dbReference type="Gene3D" id="3.30.310.210">
    <property type="match status" value="1"/>
</dbReference>
<accession>A0A3G8ZVD1</accession>
<dbReference type="Gene3D" id="1.10.3210.10">
    <property type="entry name" value="Hypothetical protein af1432"/>
    <property type="match status" value="1"/>
</dbReference>
<dbReference type="Pfam" id="PF01966">
    <property type="entry name" value="HD"/>
    <property type="match status" value="1"/>
</dbReference>
<evidence type="ECO:0000256" key="2">
    <source>
        <dbReference type="ARBA" id="ARBA00022759"/>
    </source>
</evidence>
<evidence type="ECO:0000313" key="9">
    <source>
        <dbReference type="EMBL" id="AZI57641.1"/>
    </source>
</evidence>
<dbReference type="EMBL" id="CP034170">
    <property type="protein sequence ID" value="AZI57641.1"/>
    <property type="molecule type" value="Genomic_DNA"/>
</dbReference>
<keyword evidence="3 5" id="KW-0378">Hydrolase</keyword>
<dbReference type="InterPro" id="IPR006674">
    <property type="entry name" value="HD_domain"/>
</dbReference>
<dbReference type="SUPFAM" id="SSF54791">
    <property type="entry name" value="Eukaryotic type KH-domain (KH-domain type I)"/>
    <property type="match status" value="1"/>
</dbReference>
<keyword evidence="1 5" id="KW-0540">Nuclease</keyword>
<feature type="domain" description="HD" evidence="8">
    <location>
        <begin position="431"/>
        <end position="524"/>
    </location>
</feature>
<dbReference type="InterPro" id="IPR017705">
    <property type="entry name" value="Ribonuclease_Y"/>
</dbReference>
<dbReference type="OrthoDB" id="9803205at2"/>
<comment type="subcellular location">
    <subcellularLocation>
        <location evidence="5">Cell membrane</location>
        <topology evidence="5">Single-pass membrane protein</topology>
    </subcellularLocation>
</comment>
<dbReference type="PROSITE" id="PS51831">
    <property type="entry name" value="HD"/>
    <property type="match status" value="1"/>
</dbReference>
<evidence type="ECO:0000256" key="3">
    <source>
        <dbReference type="ARBA" id="ARBA00022801"/>
    </source>
</evidence>
<dbReference type="Pfam" id="PF12072">
    <property type="entry name" value="RNase_Y_N"/>
    <property type="match status" value="1"/>
</dbReference>
<reference evidence="9 10" key="2">
    <citation type="submission" date="2018-12" db="EMBL/GenBank/DDBJ databases">
        <title>Nakamurella antarcticus sp. nov., isolated from Antarctica South Shetland Islands soil.</title>
        <authorList>
            <person name="Peng F."/>
        </authorList>
    </citation>
    <scope>NUCLEOTIDE SEQUENCE [LARGE SCALE GENOMIC DNA]</scope>
    <source>
        <strain evidence="9 10">S14-144</strain>
    </source>
</reference>
<proteinExistence type="inferred from homology"/>